<evidence type="ECO:0000256" key="1">
    <source>
        <dbReference type="ARBA" id="ARBA00022603"/>
    </source>
</evidence>
<keyword evidence="1 4" id="KW-0489">Methyltransferase</keyword>
<dbReference type="EMBL" id="AZFW01000032">
    <property type="protein sequence ID" value="KRM28445.1"/>
    <property type="molecule type" value="Genomic_DNA"/>
</dbReference>
<feature type="region of interest" description="Disordered" evidence="3">
    <location>
        <begin position="1"/>
        <end position="24"/>
    </location>
</feature>
<dbReference type="AlphaFoldDB" id="A0A0R1XFK9"/>
<comment type="caution">
    <text evidence="4">The sequence shown here is derived from an EMBL/GenBank/DDBJ whole genome shotgun (WGS) entry which is preliminary data.</text>
</comment>
<name>A0A0R1XFK9_9LACO</name>
<dbReference type="GO" id="GO:0003676">
    <property type="term" value="F:nucleic acid binding"/>
    <property type="evidence" value="ECO:0007669"/>
    <property type="project" value="InterPro"/>
</dbReference>
<accession>A0A0R1XFK9</accession>
<dbReference type="InterPro" id="IPR004398">
    <property type="entry name" value="RNA_MeTrfase_RsmD"/>
</dbReference>
<evidence type="ECO:0000256" key="2">
    <source>
        <dbReference type="ARBA" id="ARBA00022679"/>
    </source>
</evidence>
<dbReference type="InterPro" id="IPR002052">
    <property type="entry name" value="DNA_methylase_N6_adenine_CS"/>
</dbReference>
<dbReference type="GO" id="GO:0031167">
    <property type="term" value="P:rRNA methylation"/>
    <property type="evidence" value="ECO:0007669"/>
    <property type="project" value="InterPro"/>
</dbReference>
<reference evidence="4 5" key="1">
    <citation type="journal article" date="2015" name="Genome Announc.">
        <title>Expanding the biotechnology potential of lactobacilli through comparative genomics of 213 strains and associated genera.</title>
        <authorList>
            <person name="Sun Z."/>
            <person name="Harris H.M."/>
            <person name="McCann A."/>
            <person name="Guo C."/>
            <person name="Argimon S."/>
            <person name="Zhang W."/>
            <person name="Yang X."/>
            <person name="Jeffery I.B."/>
            <person name="Cooney J.C."/>
            <person name="Kagawa T.F."/>
            <person name="Liu W."/>
            <person name="Song Y."/>
            <person name="Salvetti E."/>
            <person name="Wrobel A."/>
            <person name="Rasinkangas P."/>
            <person name="Parkhill J."/>
            <person name="Rea M.C."/>
            <person name="O'Sullivan O."/>
            <person name="Ritari J."/>
            <person name="Douillard F.P."/>
            <person name="Paul Ross R."/>
            <person name="Yang R."/>
            <person name="Briner A.E."/>
            <person name="Felis G.E."/>
            <person name="de Vos W.M."/>
            <person name="Barrangou R."/>
            <person name="Klaenhammer T.R."/>
            <person name="Caufield P.W."/>
            <person name="Cui Y."/>
            <person name="Zhang H."/>
            <person name="O'Toole P.W."/>
        </authorList>
    </citation>
    <scope>NUCLEOTIDE SEQUENCE [LARGE SCALE GENOMIC DNA]</scope>
    <source>
        <strain evidence="4 5">DSM 16991</strain>
    </source>
</reference>
<organism evidence="4 5">
    <name type="scientific">Schleiferilactobacillus harbinensis DSM 16991</name>
    <dbReference type="NCBI Taxonomy" id="1122147"/>
    <lineage>
        <taxon>Bacteria</taxon>
        <taxon>Bacillati</taxon>
        <taxon>Bacillota</taxon>
        <taxon>Bacilli</taxon>
        <taxon>Lactobacillales</taxon>
        <taxon>Lactobacillaceae</taxon>
        <taxon>Schleiferilactobacillus</taxon>
    </lineage>
</organism>
<dbReference type="InterPro" id="IPR029063">
    <property type="entry name" value="SAM-dependent_MTases_sf"/>
</dbReference>
<dbReference type="Pfam" id="PF03602">
    <property type="entry name" value="Cons_hypoth95"/>
    <property type="match status" value="1"/>
</dbReference>
<dbReference type="Gene3D" id="3.40.50.150">
    <property type="entry name" value="Vaccinia Virus protein VP39"/>
    <property type="match status" value="1"/>
</dbReference>
<evidence type="ECO:0000256" key="3">
    <source>
        <dbReference type="SAM" id="MobiDB-lite"/>
    </source>
</evidence>
<dbReference type="eggNOG" id="COG0742">
    <property type="taxonomic scope" value="Bacteria"/>
</dbReference>
<dbReference type="OrthoDB" id="9803017at2"/>
<dbReference type="CDD" id="cd02440">
    <property type="entry name" value="AdoMet_MTases"/>
    <property type="match status" value="1"/>
</dbReference>
<dbReference type="Proteomes" id="UP000050949">
    <property type="component" value="Unassembled WGS sequence"/>
</dbReference>
<sequence>MRVISGEFGGRRLQAVPGNKTRPTTDKVKENLFNILGPYFSGGTVLDLFAGTGGLGIEAVSRGMDAAVLVDRQGAAIKVIHHNVAVTKVPDRFTIVHATASAYLQRAVGTIQFDLVFLDPPYAQQKIVETITDLAHDGLLTPGAQIVAETDTKVAYPDVPGFSLRRQVTYGITELAIFQYEGDAAE</sequence>
<dbReference type="PROSITE" id="PS00092">
    <property type="entry name" value="N6_MTASE"/>
    <property type="match status" value="1"/>
</dbReference>
<dbReference type="PANTHER" id="PTHR43542:SF1">
    <property type="entry name" value="METHYLTRANSFERASE"/>
    <property type="match status" value="1"/>
</dbReference>
<dbReference type="NCBIfam" id="TIGR00095">
    <property type="entry name" value="16S rRNA (guanine(966)-N(2))-methyltransferase RsmD"/>
    <property type="match status" value="1"/>
</dbReference>
<keyword evidence="2" id="KW-0808">Transferase</keyword>
<gene>
    <name evidence="4" type="ORF">FC91_GL001909</name>
</gene>
<dbReference type="RefSeq" id="WP_027827348.1">
    <property type="nucleotide sequence ID" value="NZ_AUEH01000001.1"/>
</dbReference>
<dbReference type="GO" id="GO:0008168">
    <property type="term" value="F:methyltransferase activity"/>
    <property type="evidence" value="ECO:0007669"/>
    <property type="project" value="UniProtKB-KW"/>
</dbReference>
<evidence type="ECO:0000313" key="5">
    <source>
        <dbReference type="Proteomes" id="UP000050949"/>
    </source>
</evidence>
<dbReference type="PANTHER" id="PTHR43542">
    <property type="entry name" value="METHYLTRANSFERASE"/>
    <property type="match status" value="1"/>
</dbReference>
<proteinExistence type="predicted"/>
<protein>
    <submittedName>
        <fullName evidence="4">N6-adenine-specific methylase</fullName>
    </submittedName>
</protein>
<dbReference type="SUPFAM" id="SSF53335">
    <property type="entry name" value="S-adenosyl-L-methionine-dependent methyltransferases"/>
    <property type="match status" value="1"/>
</dbReference>
<dbReference type="PATRIC" id="fig|1122147.4.peg.1978"/>
<evidence type="ECO:0000313" key="4">
    <source>
        <dbReference type="EMBL" id="KRM28445.1"/>
    </source>
</evidence>
<dbReference type="PIRSF" id="PIRSF004553">
    <property type="entry name" value="CHP00095"/>
    <property type="match status" value="1"/>
</dbReference>